<sequence>MRFNDGFWLLKNGVKPFYGLQAVQVTQDDAGYDLQVSTRPIRHRGDTLGGPVLSVRVHSPTKDVIGVKIEHFASLDPHPNIKLFPDDPPIPDVHLSKEGSDYVISSGDLKAEITENPYSITFKSPERILTFAGPKHQAVFDVPSHWTNLSASNSSCLAHDPSSNPDRNLCPRPFDTSTLS</sequence>
<dbReference type="InterPro" id="IPR011013">
    <property type="entry name" value="Gal_mutarotase_sf_dom"/>
</dbReference>
<evidence type="ECO:0000313" key="3">
    <source>
        <dbReference type="Proteomes" id="UP000559027"/>
    </source>
</evidence>
<keyword evidence="3" id="KW-1185">Reference proteome</keyword>
<dbReference type="GO" id="GO:0030246">
    <property type="term" value="F:carbohydrate binding"/>
    <property type="evidence" value="ECO:0007669"/>
    <property type="project" value="InterPro"/>
</dbReference>
<gene>
    <name evidence="2" type="ORF">D9756_001874</name>
</gene>
<feature type="compositionally biased region" description="Polar residues" evidence="1">
    <location>
        <begin position="153"/>
        <end position="166"/>
    </location>
</feature>
<protein>
    <submittedName>
        <fullName evidence="2">Uncharacterized protein</fullName>
    </submittedName>
</protein>
<dbReference type="GO" id="GO:0005975">
    <property type="term" value="P:carbohydrate metabolic process"/>
    <property type="evidence" value="ECO:0007669"/>
    <property type="project" value="InterPro"/>
</dbReference>
<proteinExistence type="predicted"/>
<accession>A0A8H5G4I3</accession>
<reference evidence="2 3" key="1">
    <citation type="journal article" date="2020" name="ISME J.">
        <title>Uncovering the hidden diversity of litter-decomposition mechanisms in mushroom-forming fungi.</title>
        <authorList>
            <person name="Floudas D."/>
            <person name="Bentzer J."/>
            <person name="Ahren D."/>
            <person name="Johansson T."/>
            <person name="Persson P."/>
            <person name="Tunlid A."/>
        </authorList>
    </citation>
    <scope>NUCLEOTIDE SEQUENCE [LARGE SCALE GENOMIC DNA]</scope>
    <source>
        <strain evidence="2 3">CBS 146.42</strain>
    </source>
</reference>
<dbReference type="SUPFAM" id="SSF74650">
    <property type="entry name" value="Galactose mutarotase-like"/>
    <property type="match status" value="1"/>
</dbReference>
<name>A0A8H5G4I3_9AGAR</name>
<feature type="region of interest" description="Disordered" evidence="1">
    <location>
        <begin position="153"/>
        <end position="180"/>
    </location>
</feature>
<comment type="caution">
    <text evidence="2">The sequence shown here is derived from an EMBL/GenBank/DDBJ whole genome shotgun (WGS) entry which is preliminary data.</text>
</comment>
<dbReference type="AlphaFoldDB" id="A0A8H5G4I3"/>
<dbReference type="Gene3D" id="2.60.40.1760">
    <property type="entry name" value="glycosyl hydrolase (family 31)"/>
    <property type="match status" value="1"/>
</dbReference>
<organism evidence="2 3">
    <name type="scientific">Leucocoprinus leucothites</name>
    <dbReference type="NCBI Taxonomy" id="201217"/>
    <lineage>
        <taxon>Eukaryota</taxon>
        <taxon>Fungi</taxon>
        <taxon>Dikarya</taxon>
        <taxon>Basidiomycota</taxon>
        <taxon>Agaricomycotina</taxon>
        <taxon>Agaricomycetes</taxon>
        <taxon>Agaricomycetidae</taxon>
        <taxon>Agaricales</taxon>
        <taxon>Agaricineae</taxon>
        <taxon>Agaricaceae</taxon>
        <taxon>Leucocoprinus</taxon>
    </lineage>
</organism>
<dbReference type="EMBL" id="JAACJO010000005">
    <property type="protein sequence ID" value="KAF5358200.1"/>
    <property type="molecule type" value="Genomic_DNA"/>
</dbReference>
<dbReference type="OrthoDB" id="1334205at2759"/>
<dbReference type="GO" id="GO:0003824">
    <property type="term" value="F:catalytic activity"/>
    <property type="evidence" value="ECO:0007669"/>
    <property type="project" value="InterPro"/>
</dbReference>
<dbReference type="Proteomes" id="UP000559027">
    <property type="component" value="Unassembled WGS sequence"/>
</dbReference>
<evidence type="ECO:0000313" key="2">
    <source>
        <dbReference type="EMBL" id="KAF5358200.1"/>
    </source>
</evidence>
<evidence type="ECO:0000256" key="1">
    <source>
        <dbReference type="SAM" id="MobiDB-lite"/>
    </source>
</evidence>